<evidence type="ECO:0000313" key="2">
    <source>
        <dbReference type="EMBL" id="AMC10721.1"/>
    </source>
</evidence>
<dbReference type="KEGG" id="lut:Lupro_05445"/>
<name>A0A109RPA7_9FLAO</name>
<accession>A0A109RPA7</accession>
<reference evidence="3" key="1">
    <citation type="submission" date="2015-12" db="EMBL/GenBank/DDBJ databases">
        <title>Complete genome sequence of Lutibacter profundus strain LP1.</title>
        <authorList>
            <person name="Wissuwa J."/>
            <person name="Le Moine Bauer S."/>
            <person name="Stokke R."/>
            <person name="Dahle H."/>
            <person name="Steen I.H."/>
        </authorList>
    </citation>
    <scope>NUCLEOTIDE SEQUENCE [LARGE SCALE GENOMIC DNA]</scope>
    <source>
        <strain evidence="3">LP1</strain>
    </source>
</reference>
<dbReference type="RefSeq" id="WP_068207031.1">
    <property type="nucleotide sequence ID" value="NZ_CP013355.1"/>
</dbReference>
<dbReference type="STRING" id="1622118.Lupro_05445"/>
<proteinExistence type="predicted"/>
<dbReference type="InterPro" id="IPR013766">
    <property type="entry name" value="Thioredoxin_domain"/>
</dbReference>
<evidence type="ECO:0000313" key="3">
    <source>
        <dbReference type="Proteomes" id="UP000059672"/>
    </source>
</evidence>
<organism evidence="2 3">
    <name type="scientific">Lutibacter profundi</name>
    <dbReference type="NCBI Taxonomy" id="1622118"/>
    <lineage>
        <taxon>Bacteria</taxon>
        <taxon>Pseudomonadati</taxon>
        <taxon>Bacteroidota</taxon>
        <taxon>Flavobacteriia</taxon>
        <taxon>Flavobacteriales</taxon>
        <taxon>Flavobacteriaceae</taxon>
        <taxon>Lutibacter</taxon>
    </lineage>
</organism>
<dbReference type="InterPro" id="IPR036249">
    <property type="entry name" value="Thioredoxin-like_sf"/>
</dbReference>
<dbReference type="SUPFAM" id="SSF52833">
    <property type="entry name" value="Thioredoxin-like"/>
    <property type="match status" value="1"/>
</dbReference>
<dbReference type="AlphaFoldDB" id="A0A109RPA7"/>
<dbReference type="EMBL" id="CP013355">
    <property type="protein sequence ID" value="AMC10721.1"/>
    <property type="molecule type" value="Genomic_DNA"/>
</dbReference>
<dbReference type="Pfam" id="PF00085">
    <property type="entry name" value="Thioredoxin"/>
    <property type="match status" value="1"/>
</dbReference>
<keyword evidence="3" id="KW-1185">Reference proteome</keyword>
<sequence>MNKTKTITSLEELDKILKSETAVLLYFNTISCNVGESLEPKVKNLIDVNFPKINFYNIDLNFSPKIAAKYNAFVEPTILIFFDGKETIRKSRNISIYELHKTIDRLYQLIFE</sequence>
<protein>
    <recommendedName>
        <fullName evidence="1">Thioredoxin domain-containing protein</fullName>
    </recommendedName>
</protein>
<feature type="domain" description="Thioredoxin" evidence="1">
    <location>
        <begin position="12"/>
        <end position="104"/>
    </location>
</feature>
<dbReference type="OrthoDB" id="411356at2"/>
<dbReference type="Gene3D" id="3.40.30.10">
    <property type="entry name" value="Glutaredoxin"/>
    <property type="match status" value="1"/>
</dbReference>
<dbReference type="CDD" id="cd02947">
    <property type="entry name" value="TRX_family"/>
    <property type="match status" value="1"/>
</dbReference>
<gene>
    <name evidence="2" type="ORF">Lupro_05445</name>
</gene>
<evidence type="ECO:0000259" key="1">
    <source>
        <dbReference type="Pfam" id="PF00085"/>
    </source>
</evidence>
<reference evidence="2 3" key="2">
    <citation type="journal article" date="2016" name="Int. J. Syst. Evol. Microbiol.">
        <title>Lutibacter profundi sp. nov., isolated from a deep-sea hydrothermal system on the Arctic Mid-Ocean Ridge and emended description of the genus Lutibacter.</title>
        <authorList>
            <person name="Le Moine Bauer S."/>
            <person name="Roalkvam I."/>
            <person name="Steen I.H."/>
            <person name="Dahle H."/>
        </authorList>
    </citation>
    <scope>NUCLEOTIDE SEQUENCE [LARGE SCALE GENOMIC DNA]</scope>
    <source>
        <strain evidence="2 3">LP1</strain>
    </source>
</reference>
<dbReference type="Proteomes" id="UP000059672">
    <property type="component" value="Chromosome"/>
</dbReference>